<dbReference type="Pfam" id="PF00440">
    <property type="entry name" value="TetR_N"/>
    <property type="match status" value="1"/>
</dbReference>
<proteinExistence type="predicted"/>
<protein>
    <submittedName>
        <fullName evidence="6">TetR/AcrR family transcriptional regulator</fullName>
    </submittedName>
</protein>
<dbReference type="InterPro" id="IPR001647">
    <property type="entry name" value="HTH_TetR"/>
</dbReference>
<gene>
    <name evidence="6" type="ORF">AB0I59_37310</name>
</gene>
<dbReference type="PRINTS" id="PR00455">
    <property type="entry name" value="HTHTETR"/>
</dbReference>
<dbReference type="PROSITE" id="PS50977">
    <property type="entry name" value="HTH_TETR_2"/>
    <property type="match status" value="1"/>
</dbReference>
<dbReference type="Gene3D" id="1.10.357.10">
    <property type="entry name" value="Tetracycline Repressor, domain 2"/>
    <property type="match status" value="1"/>
</dbReference>
<evidence type="ECO:0000313" key="7">
    <source>
        <dbReference type="Proteomes" id="UP001551675"/>
    </source>
</evidence>
<dbReference type="RefSeq" id="WP_358140713.1">
    <property type="nucleotide sequence ID" value="NZ_JBFALK010000028.1"/>
</dbReference>
<keyword evidence="7" id="KW-1185">Reference proteome</keyword>
<name>A0ABV3GS17_MICGL</name>
<keyword evidence="2 4" id="KW-0238">DNA-binding</keyword>
<dbReference type="InterPro" id="IPR036271">
    <property type="entry name" value="Tet_transcr_reg_TetR-rel_C_sf"/>
</dbReference>
<dbReference type="SUPFAM" id="SSF46689">
    <property type="entry name" value="Homeodomain-like"/>
    <property type="match status" value="1"/>
</dbReference>
<keyword evidence="1" id="KW-0805">Transcription regulation</keyword>
<dbReference type="PANTHER" id="PTHR30055">
    <property type="entry name" value="HTH-TYPE TRANSCRIPTIONAL REGULATOR RUTR"/>
    <property type="match status" value="1"/>
</dbReference>
<dbReference type="InterPro" id="IPR009057">
    <property type="entry name" value="Homeodomain-like_sf"/>
</dbReference>
<sequence>MRQDRRLRRRNETVQEILDTAIEVMAEEGVAALSLAEVARRIGIRPPSLYQYFPSKIAIYDALFERGMRRSVEILAPYRATIADDPCGAIAAGQEATIAWMTANPVLAQLMYWRPAPGFEPSPQAFEPAVQQLEILREALQAAVDAGQLAPAAASEEGLALYTVLISGVISQQLSNEPSAPPGQGRFTRYARTALDMFFRYYAPEEGETDDPILRRSRAATPD</sequence>
<accession>A0ABV3GS17</accession>
<evidence type="ECO:0000256" key="1">
    <source>
        <dbReference type="ARBA" id="ARBA00023015"/>
    </source>
</evidence>
<feature type="domain" description="HTH tetR-type" evidence="5">
    <location>
        <begin position="11"/>
        <end position="71"/>
    </location>
</feature>
<dbReference type="Proteomes" id="UP001551675">
    <property type="component" value="Unassembled WGS sequence"/>
</dbReference>
<comment type="caution">
    <text evidence="6">The sequence shown here is derived from an EMBL/GenBank/DDBJ whole genome shotgun (WGS) entry which is preliminary data.</text>
</comment>
<dbReference type="SUPFAM" id="SSF48498">
    <property type="entry name" value="Tetracyclin repressor-like, C-terminal domain"/>
    <property type="match status" value="1"/>
</dbReference>
<evidence type="ECO:0000313" key="6">
    <source>
        <dbReference type="EMBL" id="MEV0974287.1"/>
    </source>
</evidence>
<dbReference type="InterPro" id="IPR050109">
    <property type="entry name" value="HTH-type_TetR-like_transc_reg"/>
</dbReference>
<evidence type="ECO:0000256" key="4">
    <source>
        <dbReference type="PROSITE-ProRule" id="PRU00335"/>
    </source>
</evidence>
<evidence type="ECO:0000259" key="5">
    <source>
        <dbReference type="PROSITE" id="PS50977"/>
    </source>
</evidence>
<dbReference type="EMBL" id="JBFALK010000028">
    <property type="protein sequence ID" value="MEV0974287.1"/>
    <property type="molecule type" value="Genomic_DNA"/>
</dbReference>
<keyword evidence="3" id="KW-0804">Transcription</keyword>
<dbReference type="PANTHER" id="PTHR30055:SF234">
    <property type="entry name" value="HTH-TYPE TRANSCRIPTIONAL REGULATOR BETI"/>
    <property type="match status" value="1"/>
</dbReference>
<feature type="DNA-binding region" description="H-T-H motif" evidence="4">
    <location>
        <begin position="34"/>
        <end position="53"/>
    </location>
</feature>
<evidence type="ECO:0000256" key="3">
    <source>
        <dbReference type="ARBA" id="ARBA00023163"/>
    </source>
</evidence>
<organism evidence="6 7">
    <name type="scientific">Microtetraspora glauca</name>
    <dbReference type="NCBI Taxonomy" id="1996"/>
    <lineage>
        <taxon>Bacteria</taxon>
        <taxon>Bacillati</taxon>
        <taxon>Actinomycetota</taxon>
        <taxon>Actinomycetes</taxon>
        <taxon>Streptosporangiales</taxon>
        <taxon>Streptosporangiaceae</taxon>
        <taxon>Microtetraspora</taxon>
    </lineage>
</organism>
<reference evidence="6 7" key="1">
    <citation type="submission" date="2024-06" db="EMBL/GenBank/DDBJ databases">
        <title>The Natural Products Discovery Center: Release of the First 8490 Sequenced Strains for Exploring Actinobacteria Biosynthetic Diversity.</title>
        <authorList>
            <person name="Kalkreuter E."/>
            <person name="Kautsar S.A."/>
            <person name="Yang D."/>
            <person name="Bader C.D."/>
            <person name="Teijaro C.N."/>
            <person name="Fluegel L."/>
            <person name="Davis C.M."/>
            <person name="Simpson J.R."/>
            <person name="Lauterbach L."/>
            <person name="Steele A.D."/>
            <person name="Gui C."/>
            <person name="Meng S."/>
            <person name="Li G."/>
            <person name="Viehrig K."/>
            <person name="Ye F."/>
            <person name="Su P."/>
            <person name="Kiefer A.F."/>
            <person name="Nichols A."/>
            <person name="Cepeda A.J."/>
            <person name="Yan W."/>
            <person name="Fan B."/>
            <person name="Jiang Y."/>
            <person name="Adhikari A."/>
            <person name="Zheng C.-J."/>
            <person name="Schuster L."/>
            <person name="Cowan T.M."/>
            <person name="Smanski M.J."/>
            <person name="Chevrette M.G."/>
            <person name="De Carvalho L.P.S."/>
            <person name="Shen B."/>
        </authorList>
    </citation>
    <scope>NUCLEOTIDE SEQUENCE [LARGE SCALE GENOMIC DNA]</scope>
    <source>
        <strain evidence="6 7">NPDC050100</strain>
    </source>
</reference>
<evidence type="ECO:0000256" key="2">
    <source>
        <dbReference type="ARBA" id="ARBA00023125"/>
    </source>
</evidence>